<feature type="transmembrane region" description="Helical" evidence="7">
    <location>
        <begin position="66"/>
        <end position="86"/>
    </location>
</feature>
<evidence type="ECO:0000313" key="11">
    <source>
        <dbReference type="Proteomes" id="UP001165079"/>
    </source>
</evidence>
<dbReference type="PANTHER" id="PTHR43386">
    <property type="entry name" value="OLIGOPEPTIDE TRANSPORT SYSTEM PERMEASE PROTEIN APPC"/>
    <property type="match status" value="1"/>
</dbReference>
<feature type="transmembrane region" description="Helical" evidence="7">
    <location>
        <begin position="38"/>
        <end position="59"/>
    </location>
</feature>
<feature type="domain" description="ABC transmembrane type-1" evidence="9">
    <location>
        <begin position="69"/>
        <end position="162"/>
    </location>
</feature>
<keyword evidence="6 7" id="KW-0472">Membrane</keyword>
<dbReference type="InterPro" id="IPR050366">
    <property type="entry name" value="BP-dependent_transpt_permease"/>
</dbReference>
<dbReference type="RefSeq" id="WP_285667341.1">
    <property type="nucleotide sequence ID" value="NZ_BSTX01000007.1"/>
</dbReference>
<sequence>MGDPRRAAGAVLLAMAALFAFAGPSSWPRADAVAELMRAARGSLAMAVVAASIATLIGTAWGLLPLGWITGTLLALPALGLAAALAGTGASWARLAVALGLACWPPVAWAVRERAAAVRARGFMDAARSAGAGRVRLLVRHVLPGTARAIGAGWLLSMGAAAVIEAGLGLGGLDAKGDSLGRLLAGPSPGAALGVLLAVCLAVRLTTGGRA</sequence>
<evidence type="ECO:0000256" key="1">
    <source>
        <dbReference type="ARBA" id="ARBA00004651"/>
    </source>
</evidence>
<feature type="transmembrane region" description="Helical" evidence="7">
    <location>
        <begin position="190"/>
        <end position="207"/>
    </location>
</feature>
<dbReference type="EMBL" id="BSTX01000007">
    <property type="protein sequence ID" value="GLZ81787.1"/>
    <property type="molecule type" value="Genomic_DNA"/>
</dbReference>
<dbReference type="Pfam" id="PF00528">
    <property type="entry name" value="BPD_transp_1"/>
    <property type="match status" value="1"/>
</dbReference>
<evidence type="ECO:0000313" key="10">
    <source>
        <dbReference type="EMBL" id="GLZ81787.1"/>
    </source>
</evidence>
<evidence type="ECO:0000256" key="4">
    <source>
        <dbReference type="ARBA" id="ARBA00022692"/>
    </source>
</evidence>
<keyword evidence="5 7" id="KW-1133">Transmembrane helix</keyword>
<dbReference type="GO" id="GO:0005886">
    <property type="term" value="C:plasma membrane"/>
    <property type="evidence" value="ECO:0007669"/>
    <property type="project" value="UniProtKB-SubCell"/>
</dbReference>
<keyword evidence="4 7" id="KW-0812">Transmembrane</keyword>
<dbReference type="InterPro" id="IPR035906">
    <property type="entry name" value="MetI-like_sf"/>
</dbReference>
<evidence type="ECO:0000259" key="9">
    <source>
        <dbReference type="Pfam" id="PF00528"/>
    </source>
</evidence>
<keyword evidence="8" id="KW-0732">Signal</keyword>
<evidence type="ECO:0000256" key="6">
    <source>
        <dbReference type="ARBA" id="ARBA00023136"/>
    </source>
</evidence>
<feature type="transmembrane region" description="Helical" evidence="7">
    <location>
        <begin position="92"/>
        <end position="111"/>
    </location>
</feature>
<evidence type="ECO:0000256" key="2">
    <source>
        <dbReference type="ARBA" id="ARBA00022448"/>
    </source>
</evidence>
<dbReference type="Proteomes" id="UP001165079">
    <property type="component" value="Unassembled WGS sequence"/>
</dbReference>
<reference evidence="10" key="1">
    <citation type="submission" date="2023-03" db="EMBL/GenBank/DDBJ databases">
        <title>Actinorhabdospora filicis NBRC 111898.</title>
        <authorList>
            <person name="Ichikawa N."/>
            <person name="Sato H."/>
            <person name="Tonouchi N."/>
        </authorList>
    </citation>
    <scope>NUCLEOTIDE SEQUENCE</scope>
    <source>
        <strain evidence="10">NBRC 111898</strain>
    </source>
</reference>
<dbReference type="SUPFAM" id="SSF161098">
    <property type="entry name" value="MetI-like"/>
    <property type="match status" value="1"/>
</dbReference>
<keyword evidence="3" id="KW-1003">Cell membrane</keyword>
<evidence type="ECO:0000256" key="3">
    <source>
        <dbReference type="ARBA" id="ARBA00022475"/>
    </source>
</evidence>
<evidence type="ECO:0000256" key="5">
    <source>
        <dbReference type="ARBA" id="ARBA00022989"/>
    </source>
</evidence>
<evidence type="ECO:0000256" key="7">
    <source>
        <dbReference type="SAM" id="Phobius"/>
    </source>
</evidence>
<gene>
    <name evidence="10" type="ORF">Afil01_65940</name>
</gene>
<evidence type="ECO:0000256" key="8">
    <source>
        <dbReference type="SAM" id="SignalP"/>
    </source>
</evidence>
<organism evidence="10 11">
    <name type="scientific">Actinorhabdospora filicis</name>
    <dbReference type="NCBI Taxonomy" id="1785913"/>
    <lineage>
        <taxon>Bacteria</taxon>
        <taxon>Bacillati</taxon>
        <taxon>Actinomycetota</taxon>
        <taxon>Actinomycetes</taxon>
        <taxon>Micromonosporales</taxon>
        <taxon>Micromonosporaceae</taxon>
        <taxon>Actinorhabdospora</taxon>
    </lineage>
</organism>
<comment type="subcellular location">
    <subcellularLocation>
        <location evidence="1">Cell membrane</location>
        <topology evidence="1">Multi-pass membrane protein</topology>
    </subcellularLocation>
</comment>
<dbReference type="InterPro" id="IPR000515">
    <property type="entry name" value="MetI-like"/>
</dbReference>
<keyword evidence="11" id="KW-1185">Reference proteome</keyword>
<dbReference type="Gene3D" id="1.10.3720.10">
    <property type="entry name" value="MetI-like"/>
    <property type="match status" value="1"/>
</dbReference>
<dbReference type="PANTHER" id="PTHR43386:SF1">
    <property type="entry name" value="D,D-DIPEPTIDE TRANSPORT SYSTEM PERMEASE PROTEIN DDPC-RELATED"/>
    <property type="match status" value="1"/>
</dbReference>
<dbReference type="GO" id="GO:0055085">
    <property type="term" value="P:transmembrane transport"/>
    <property type="evidence" value="ECO:0007669"/>
    <property type="project" value="InterPro"/>
</dbReference>
<protein>
    <recommendedName>
        <fullName evidence="9">ABC transmembrane type-1 domain-containing protein</fullName>
    </recommendedName>
</protein>
<name>A0A9W6W6P9_9ACTN</name>
<comment type="caution">
    <text evidence="10">The sequence shown here is derived from an EMBL/GenBank/DDBJ whole genome shotgun (WGS) entry which is preliminary data.</text>
</comment>
<feature type="chain" id="PRO_5040744951" description="ABC transmembrane type-1 domain-containing protein" evidence="8">
    <location>
        <begin position="23"/>
        <end position="211"/>
    </location>
</feature>
<dbReference type="AlphaFoldDB" id="A0A9W6W6P9"/>
<keyword evidence="2" id="KW-0813">Transport</keyword>
<feature type="signal peptide" evidence="8">
    <location>
        <begin position="1"/>
        <end position="22"/>
    </location>
</feature>
<feature type="transmembrane region" description="Helical" evidence="7">
    <location>
        <begin position="149"/>
        <end position="170"/>
    </location>
</feature>
<proteinExistence type="predicted"/>
<accession>A0A9W6W6P9</accession>